<name>A0A9D4GF55_DREPO</name>
<keyword evidence="2" id="KW-1185">Reference proteome</keyword>
<protein>
    <submittedName>
        <fullName evidence="1">Uncharacterized protein</fullName>
    </submittedName>
</protein>
<gene>
    <name evidence="1" type="ORF">DPMN_144288</name>
</gene>
<dbReference type="Proteomes" id="UP000828390">
    <property type="component" value="Unassembled WGS sequence"/>
</dbReference>
<reference evidence="1" key="2">
    <citation type="submission" date="2020-11" db="EMBL/GenBank/DDBJ databases">
        <authorList>
            <person name="McCartney M.A."/>
            <person name="Auch B."/>
            <person name="Kono T."/>
            <person name="Mallez S."/>
            <person name="Becker A."/>
            <person name="Gohl D.M."/>
            <person name="Silverstein K.A.T."/>
            <person name="Koren S."/>
            <person name="Bechman K.B."/>
            <person name="Herman A."/>
            <person name="Abrahante J.E."/>
            <person name="Garbe J."/>
        </authorList>
    </citation>
    <scope>NUCLEOTIDE SEQUENCE</scope>
    <source>
        <strain evidence="1">Duluth1</strain>
        <tissue evidence="1">Whole animal</tissue>
    </source>
</reference>
<dbReference type="EMBL" id="JAIWYP010000006">
    <property type="protein sequence ID" value="KAH3815757.1"/>
    <property type="molecule type" value="Genomic_DNA"/>
</dbReference>
<reference evidence="1" key="1">
    <citation type="journal article" date="2019" name="bioRxiv">
        <title>The Genome of the Zebra Mussel, Dreissena polymorpha: A Resource for Invasive Species Research.</title>
        <authorList>
            <person name="McCartney M.A."/>
            <person name="Auch B."/>
            <person name="Kono T."/>
            <person name="Mallez S."/>
            <person name="Zhang Y."/>
            <person name="Obille A."/>
            <person name="Becker A."/>
            <person name="Abrahante J.E."/>
            <person name="Garbe J."/>
            <person name="Badalamenti J.P."/>
            <person name="Herman A."/>
            <person name="Mangelson H."/>
            <person name="Liachko I."/>
            <person name="Sullivan S."/>
            <person name="Sone E.D."/>
            <person name="Koren S."/>
            <person name="Silverstein K.A.T."/>
            <person name="Beckman K.B."/>
            <person name="Gohl D.M."/>
        </authorList>
    </citation>
    <scope>NUCLEOTIDE SEQUENCE</scope>
    <source>
        <strain evidence="1">Duluth1</strain>
        <tissue evidence="1">Whole animal</tissue>
    </source>
</reference>
<organism evidence="1 2">
    <name type="scientific">Dreissena polymorpha</name>
    <name type="common">Zebra mussel</name>
    <name type="synonym">Mytilus polymorpha</name>
    <dbReference type="NCBI Taxonomy" id="45954"/>
    <lineage>
        <taxon>Eukaryota</taxon>
        <taxon>Metazoa</taxon>
        <taxon>Spiralia</taxon>
        <taxon>Lophotrochozoa</taxon>
        <taxon>Mollusca</taxon>
        <taxon>Bivalvia</taxon>
        <taxon>Autobranchia</taxon>
        <taxon>Heteroconchia</taxon>
        <taxon>Euheterodonta</taxon>
        <taxon>Imparidentia</taxon>
        <taxon>Neoheterodontei</taxon>
        <taxon>Myida</taxon>
        <taxon>Dreissenoidea</taxon>
        <taxon>Dreissenidae</taxon>
        <taxon>Dreissena</taxon>
    </lineage>
</organism>
<proteinExistence type="predicted"/>
<dbReference type="AlphaFoldDB" id="A0A9D4GF55"/>
<accession>A0A9D4GF55</accession>
<comment type="caution">
    <text evidence="1">The sequence shown here is derived from an EMBL/GenBank/DDBJ whole genome shotgun (WGS) entry which is preliminary data.</text>
</comment>
<evidence type="ECO:0000313" key="1">
    <source>
        <dbReference type="EMBL" id="KAH3815757.1"/>
    </source>
</evidence>
<evidence type="ECO:0000313" key="2">
    <source>
        <dbReference type="Proteomes" id="UP000828390"/>
    </source>
</evidence>
<sequence>MKHTENQSINTDVPGPYAAATLTIPDAATDRHGSIRQFLISQRLPEPKEHSRAFQDLQGGYKVHMPDHAGYDPYLCVIYIGLGLKSRTRTILILRPGSSFWYNS</sequence>